<dbReference type="InParanoid" id="A0A1B7NFZ0"/>
<evidence type="ECO:0000256" key="7">
    <source>
        <dbReference type="SAM" id="Phobius"/>
    </source>
</evidence>
<dbReference type="Pfam" id="PF00324">
    <property type="entry name" value="AA_permease"/>
    <property type="match status" value="1"/>
</dbReference>
<keyword evidence="6 7" id="KW-0472">Membrane</keyword>
<feature type="transmembrane region" description="Helical" evidence="7">
    <location>
        <begin position="541"/>
        <end position="561"/>
    </location>
</feature>
<evidence type="ECO:0000259" key="8">
    <source>
        <dbReference type="Pfam" id="PF00324"/>
    </source>
</evidence>
<feature type="domain" description="Amino acid permease/ SLC12A" evidence="8">
    <location>
        <begin position="104"/>
        <end position="566"/>
    </location>
</feature>
<gene>
    <name evidence="9" type="ORF">K503DRAFT_730841</name>
</gene>
<keyword evidence="4" id="KW-0029">Amino-acid transport</keyword>
<dbReference type="GO" id="GO:0015171">
    <property type="term" value="F:amino acid transmembrane transporter activity"/>
    <property type="evidence" value="ECO:0007669"/>
    <property type="project" value="TreeGrafter"/>
</dbReference>
<feature type="transmembrane region" description="Helical" evidence="7">
    <location>
        <begin position="294"/>
        <end position="314"/>
    </location>
</feature>
<dbReference type="GO" id="GO:0016020">
    <property type="term" value="C:membrane"/>
    <property type="evidence" value="ECO:0007669"/>
    <property type="project" value="UniProtKB-SubCell"/>
</dbReference>
<dbReference type="PANTHER" id="PTHR43341">
    <property type="entry name" value="AMINO ACID PERMEASE"/>
    <property type="match status" value="1"/>
</dbReference>
<dbReference type="PROSITE" id="PS00218">
    <property type="entry name" value="AMINO_ACID_PERMEASE_1"/>
    <property type="match status" value="1"/>
</dbReference>
<feature type="transmembrane region" description="Helical" evidence="7">
    <location>
        <begin position="512"/>
        <end position="535"/>
    </location>
</feature>
<feature type="transmembrane region" description="Helical" evidence="7">
    <location>
        <begin position="335"/>
        <end position="354"/>
    </location>
</feature>
<dbReference type="InterPro" id="IPR004840">
    <property type="entry name" value="Amino_acid_permease_CS"/>
</dbReference>
<protein>
    <recommendedName>
        <fullName evidence="8">Amino acid permease/ SLC12A domain-containing protein</fullName>
    </recommendedName>
</protein>
<evidence type="ECO:0000256" key="1">
    <source>
        <dbReference type="ARBA" id="ARBA00004141"/>
    </source>
</evidence>
<evidence type="ECO:0000256" key="3">
    <source>
        <dbReference type="ARBA" id="ARBA00022692"/>
    </source>
</evidence>
<dbReference type="Gene3D" id="1.20.1740.10">
    <property type="entry name" value="Amino acid/polyamine transporter I"/>
    <property type="match status" value="1"/>
</dbReference>
<feature type="transmembrane region" description="Helical" evidence="7">
    <location>
        <begin position="467"/>
        <end position="491"/>
    </location>
</feature>
<reference evidence="9 10" key="1">
    <citation type="submission" date="2016-06" db="EMBL/GenBank/DDBJ databases">
        <title>Comparative genomics of the ectomycorrhizal sister species Rhizopogon vinicolor and Rhizopogon vesiculosus (Basidiomycota: Boletales) reveals a divergence of the mating type B locus.</title>
        <authorList>
            <consortium name="DOE Joint Genome Institute"/>
            <person name="Mujic A.B."/>
            <person name="Kuo A."/>
            <person name="Tritt A."/>
            <person name="Lipzen A."/>
            <person name="Chen C."/>
            <person name="Johnson J."/>
            <person name="Sharma A."/>
            <person name="Barry K."/>
            <person name="Grigoriev I.V."/>
            <person name="Spatafora J.W."/>
        </authorList>
    </citation>
    <scope>NUCLEOTIDE SEQUENCE [LARGE SCALE GENOMIC DNA]</scope>
    <source>
        <strain evidence="9 10">AM-OR11-026</strain>
    </source>
</reference>
<evidence type="ECO:0000256" key="6">
    <source>
        <dbReference type="ARBA" id="ARBA00023136"/>
    </source>
</evidence>
<evidence type="ECO:0000256" key="2">
    <source>
        <dbReference type="ARBA" id="ARBA00022448"/>
    </source>
</evidence>
<evidence type="ECO:0000313" key="9">
    <source>
        <dbReference type="EMBL" id="OAX43827.1"/>
    </source>
</evidence>
<dbReference type="InterPro" id="IPR004841">
    <property type="entry name" value="AA-permease/SLC12A_dom"/>
</dbReference>
<feature type="transmembrane region" description="Helical" evidence="7">
    <location>
        <begin position="438"/>
        <end position="461"/>
    </location>
</feature>
<keyword evidence="10" id="KW-1185">Reference proteome</keyword>
<dbReference type="FunFam" id="1.20.1740.10:FF:000001">
    <property type="entry name" value="Amino acid permease"/>
    <property type="match status" value="1"/>
</dbReference>
<keyword evidence="2" id="KW-0813">Transport</keyword>
<dbReference type="PANTHER" id="PTHR43341:SF4">
    <property type="entry name" value="ARGININE PERMEASE CAN1-RELATED"/>
    <property type="match status" value="1"/>
</dbReference>
<dbReference type="STRING" id="1314800.A0A1B7NFZ0"/>
<feature type="transmembrane region" description="Helical" evidence="7">
    <location>
        <begin position="238"/>
        <end position="258"/>
    </location>
</feature>
<comment type="subcellular location">
    <subcellularLocation>
        <location evidence="1">Membrane</location>
        <topology evidence="1">Multi-pass membrane protein</topology>
    </subcellularLocation>
</comment>
<feature type="transmembrane region" description="Helical" evidence="7">
    <location>
        <begin position="212"/>
        <end position="233"/>
    </location>
</feature>
<feature type="transmembrane region" description="Helical" evidence="7">
    <location>
        <begin position="107"/>
        <end position="126"/>
    </location>
</feature>
<proteinExistence type="predicted"/>
<evidence type="ECO:0000256" key="4">
    <source>
        <dbReference type="ARBA" id="ARBA00022970"/>
    </source>
</evidence>
<evidence type="ECO:0000256" key="5">
    <source>
        <dbReference type="ARBA" id="ARBA00022989"/>
    </source>
</evidence>
<accession>A0A1B7NFZ0</accession>
<evidence type="ECO:0000313" key="10">
    <source>
        <dbReference type="Proteomes" id="UP000092154"/>
    </source>
</evidence>
<name>A0A1B7NFZ0_9AGAM</name>
<dbReference type="EMBL" id="KV448132">
    <property type="protein sequence ID" value="OAX43827.1"/>
    <property type="molecule type" value="Genomic_DNA"/>
</dbReference>
<feature type="transmembrane region" description="Helical" evidence="7">
    <location>
        <begin position="393"/>
        <end position="418"/>
    </location>
</feature>
<dbReference type="InterPro" id="IPR050524">
    <property type="entry name" value="APC_YAT"/>
</dbReference>
<keyword evidence="3 7" id="KW-0812">Transmembrane</keyword>
<organism evidence="9 10">
    <name type="scientific">Rhizopogon vinicolor AM-OR11-026</name>
    <dbReference type="NCBI Taxonomy" id="1314800"/>
    <lineage>
        <taxon>Eukaryota</taxon>
        <taxon>Fungi</taxon>
        <taxon>Dikarya</taxon>
        <taxon>Basidiomycota</taxon>
        <taxon>Agaricomycotina</taxon>
        <taxon>Agaricomycetes</taxon>
        <taxon>Agaricomycetidae</taxon>
        <taxon>Boletales</taxon>
        <taxon>Suillineae</taxon>
        <taxon>Rhizopogonaceae</taxon>
        <taxon>Rhizopogon</taxon>
    </lineage>
</organism>
<sequence>MAVVKRSASPTPQVRFNGNALPLFSFYPPPCRFPPVFLFIPLASWHCMDNSHNRQERGPSYELQRRGPSNDLAPSGALQANSSNHLPLNVASIDLVKRRLKQRHIQMIAIAGTLGTGLFLGSGEAISTAGPLGALIAFALVGSVAYASLCSLGEMTSLAPISGTFPHFASRWVDPALGFAVSWLGASSRLAVPAEVSGAQVLITLWDTGHAWLYTLIICFVMCATNIFGVVYFAETEFIFSIIKLTMITGLIIVGLLIDLGGLPNQAPIGFNACPFVVPGPSALEPQHPSLDHFLGILSVIVQAAFAYQGMEIVAVAASETVNPRRNITKAVRRVFYRILIFYILGIFVAGLIVPSTDNHLLSASLQSTGATAAQSPFVIAIKNANIKVLPAIVNAGMITSAFSAGNSFLFCSSRILYGLAIRGQAPHILTYCTTKGLPIVAVLCSCAFAFLSLIGISSSAEQVFNWFVRLSTAGGIISWFTINLTYFFFYRGLGSQGIDRTQLHYWNPLQPWLSIWGLIWCAFFILINGFRVFWSSNWNVANFITSYIDILIFFTLFFFWKITRHTEIWKPDEMDFTKGIPSYEETESPEIPPEGFWQRIAAALF</sequence>
<dbReference type="AlphaFoldDB" id="A0A1B7NFZ0"/>
<keyword evidence="5 7" id="KW-1133">Transmembrane helix</keyword>
<dbReference type="OrthoDB" id="10062876at2759"/>
<dbReference type="Proteomes" id="UP000092154">
    <property type="component" value="Unassembled WGS sequence"/>
</dbReference>